<comment type="caution">
    <text evidence="1">The sequence shown here is derived from an EMBL/GenBank/DDBJ whole genome shotgun (WGS) entry which is preliminary data.</text>
</comment>
<dbReference type="EMBL" id="LPXO01000013">
    <property type="protein sequence ID" value="KUF09426.1"/>
    <property type="molecule type" value="Genomic_DNA"/>
</dbReference>
<accession>A0A0W7WFU3</accession>
<dbReference type="Proteomes" id="UP000054396">
    <property type="component" value="Unassembled WGS sequence"/>
</dbReference>
<proteinExistence type="predicted"/>
<name>A0A0W7WFU3_9RHOB</name>
<gene>
    <name evidence="1" type="ORF">AVJ23_17445</name>
</gene>
<dbReference type="Pfam" id="PF06620">
    <property type="entry name" value="DUF1150"/>
    <property type="match status" value="1"/>
</dbReference>
<keyword evidence="2" id="KW-1185">Reference proteome</keyword>
<dbReference type="AlphaFoldDB" id="A0A0W7WFU3"/>
<dbReference type="InterPro" id="IPR009531">
    <property type="entry name" value="DUF1150"/>
</dbReference>
<organism evidence="1 2">
    <name type="scientific">Pseudoponticoccus marisrubri</name>
    <dbReference type="NCBI Taxonomy" id="1685382"/>
    <lineage>
        <taxon>Bacteria</taxon>
        <taxon>Pseudomonadati</taxon>
        <taxon>Pseudomonadota</taxon>
        <taxon>Alphaproteobacteria</taxon>
        <taxon>Rhodobacterales</taxon>
        <taxon>Roseobacteraceae</taxon>
        <taxon>Pseudoponticoccus</taxon>
    </lineage>
</organism>
<dbReference type="STRING" id="1685382.AVJ23_17445"/>
<dbReference type="OrthoDB" id="7205167at2"/>
<evidence type="ECO:0000313" key="1">
    <source>
        <dbReference type="EMBL" id="KUF09426.1"/>
    </source>
</evidence>
<evidence type="ECO:0000313" key="2">
    <source>
        <dbReference type="Proteomes" id="UP000054396"/>
    </source>
</evidence>
<protein>
    <submittedName>
        <fullName evidence="1">Uncharacterized protein</fullName>
    </submittedName>
</protein>
<dbReference type="RefSeq" id="WP_058863502.1">
    <property type="nucleotide sequence ID" value="NZ_LPXO01000013.1"/>
</dbReference>
<sequence length="75" mass="8512">MYTKHSFDKVDDGRLVYVRPVKAEDLPDDVREQVGGMDTLYAVHRADGERLALVKNRSLAFMLARQNDLAPVTVH</sequence>
<reference evidence="1 2" key="1">
    <citation type="submission" date="2015-12" db="EMBL/GenBank/DDBJ databases">
        <authorList>
            <person name="Shamseldin A."/>
            <person name="Moawad H."/>
            <person name="Abd El-Rahim W.M."/>
            <person name="Sadowsky M.J."/>
        </authorList>
    </citation>
    <scope>NUCLEOTIDE SEQUENCE [LARGE SCALE GENOMIC DNA]</scope>
    <source>
        <strain evidence="1 2">SJ5A-1</strain>
    </source>
</reference>